<dbReference type="PANTHER" id="PTHR37806:SF1">
    <property type="entry name" value="PEPTIDASE C39-LIKE DOMAIN-CONTAINING PROTEIN"/>
    <property type="match status" value="1"/>
</dbReference>
<evidence type="ECO:0000256" key="1">
    <source>
        <dbReference type="SAM" id="MobiDB-lite"/>
    </source>
</evidence>
<sequence length="304" mass="33529">MAGRMMKKLQLIAIVALILFSTACSDTAKRGTPIVWHEEANAPQEIAETGRTQIAQDGRTQMPRELKQPVEAEPAGSGEPQSQDLAAAATRSPVDGGVPANPIAVKHIIDVPAMSQYPEYENGCEITSLAMLSSYLQLPYDRQELIRMLDKDETPLRTDSDGSVVEWGDPDIGFVGDITGVEMGYGVYHTPIKDLLNRIDHGHALDLSGSDFQEVEKQILSDRPVILWTTSSFEPVDDWQQWHTQAGGTINATFEEHAVLLVGYDDDYVYVNNPLTGKQAEQAEKQAFIDSWEQLGKQAVTYTP</sequence>
<organism evidence="4 5">
    <name type="scientific">Paenibacillus thalictri</name>
    <dbReference type="NCBI Taxonomy" id="2527873"/>
    <lineage>
        <taxon>Bacteria</taxon>
        <taxon>Bacillati</taxon>
        <taxon>Bacillota</taxon>
        <taxon>Bacilli</taxon>
        <taxon>Bacillales</taxon>
        <taxon>Paenibacillaceae</taxon>
        <taxon>Paenibacillus</taxon>
    </lineage>
</organism>
<comment type="caution">
    <text evidence="4">The sequence shown here is derived from an EMBL/GenBank/DDBJ whole genome shotgun (WGS) entry which is preliminary data.</text>
</comment>
<dbReference type="PANTHER" id="PTHR37806">
    <property type="entry name" value="LMO0724 PROTEIN"/>
    <property type="match status" value="1"/>
</dbReference>
<feature type="chain" id="PRO_5020703027" description="Peptidase C39-like domain-containing protein" evidence="2">
    <location>
        <begin position="29"/>
        <end position="304"/>
    </location>
</feature>
<name>A0A4Q9DV14_9BACL</name>
<protein>
    <recommendedName>
        <fullName evidence="3">Peptidase C39-like domain-containing protein</fullName>
    </recommendedName>
</protein>
<feature type="signal peptide" evidence="2">
    <location>
        <begin position="1"/>
        <end position="28"/>
    </location>
</feature>
<dbReference type="OrthoDB" id="1164310at2"/>
<feature type="region of interest" description="Disordered" evidence="1">
    <location>
        <begin position="69"/>
        <end position="93"/>
    </location>
</feature>
<gene>
    <name evidence="4" type="ORF">EYB31_06320</name>
</gene>
<evidence type="ECO:0000259" key="3">
    <source>
        <dbReference type="Pfam" id="PF13529"/>
    </source>
</evidence>
<dbReference type="Gene3D" id="3.90.70.10">
    <property type="entry name" value="Cysteine proteinases"/>
    <property type="match status" value="1"/>
</dbReference>
<dbReference type="AlphaFoldDB" id="A0A4Q9DV14"/>
<keyword evidence="5" id="KW-1185">Reference proteome</keyword>
<feature type="domain" description="Peptidase C39-like" evidence="3">
    <location>
        <begin position="109"/>
        <end position="274"/>
    </location>
</feature>
<reference evidence="4 5" key="1">
    <citation type="submission" date="2019-02" db="EMBL/GenBank/DDBJ databases">
        <title>Paenibacillus sp. nov., isolated from surface-sterilized tissue of Thalictrum simplex L.</title>
        <authorList>
            <person name="Tuo L."/>
        </authorList>
    </citation>
    <scope>NUCLEOTIDE SEQUENCE [LARGE SCALE GENOMIC DNA]</scope>
    <source>
        <strain evidence="4 5">N2SHLJ1</strain>
    </source>
</reference>
<evidence type="ECO:0000256" key="2">
    <source>
        <dbReference type="SAM" id="SignalP"/>
    </source>
</evidence>
<dbReference type="PROSITE" id="PS51257">
    <property type="entry name" value="PROKAR_LIPOPROTEIN"/>
    <property type="match status" value="1"/>
</dbReference>
<dbReference type="Pfam" id="PF13529">
    <property type="entry name" value="Peptidase_C39_2"/>
    <property type="match status" value="1"/>
</dbReference>
<accession>A0A4Q9DV14</accession>
<evidence type="ECO:0000313" key="4">
    <source>
        <dbReference type="EMBL" id="TBL80829.1"/>
    </source>
</evidence>
<proteinExistence type="predicted"/>
<dbReference type="EMBL" id="SIRE01000004">
    <property type="protein sequence ID" value="TBL80829.1"/>
    <property type="molecule type" value="Genomic_DNA"/>
</dbReference>
<evidence type="ECO:0000313" key="5">
    <source>
        <dbReference type="Proteomes" id="UP000293142"/>
    </source>
</evidence>
<dbReference type="Proteomes" id="UP000293142">
    <property type="component" value="Unassembled WGS sequence"/>
</dbReference>
<keyword evidence="2" id="KW-0732">Signal</keyword>
<dbReference type="InterPro" id="IPR039564">
    <property type="entry name" value="Peptidase_C39-like"/>
</dbReference>